<gene>
    <name evidence="1" type="ORF">METZ01_LOCUS100942</name>
</gene>
<dbReference type="Pfam" id="PF19649">
    <property type="entry name" value="DUF6152"/>
    <property type="match status" value="1"/>
</dbReference>
<evidence type="ECO:0000313" key="1">
    <source>
        <dbReference type="EMBL" id="SVA48088.1"/>
    </source>
</evidence>
<dbReference type="AlphaFoldDB" id="A0A381W7W4"/>
<proteinExistence type="predicted"/>
<name>A0A381W7W4_9ZZZZ</name>
<sequence length="133" mass="14684">MRAIVLMFFTVLALTVAELLVAHHSVPVNFDQSRAITVEGILTEIKWANPHSHFRMDVTDEEGVTVEWLVEMGALNTMKRSVFEMHLFSVGGPVAITGWPGRRDRVVFLNQAILHNGAELICAGVRCGPEDGS</sequence>
<dbReference type="InterPro" id="IPR046150">
    <property type="entry name" value="DUF6152"/>
</dbReference>
<accession>A0A381W7W4</accession>
<protein>
    <submittedName>
        <fullName evidence="1">Uncharacterized protein</fullName>
    </submittedName>
</protein>
<organism evidence="1">
    <name type="scientific">marine metagenome</name>
    <dbReference type="NCBI Taxonomy" id="408172"/>
    <lineage>
        <taxon>unclassified sequences</taxon>
        <taxon>metagenomes</taxon>
        <taxon>ecological metagenomes</taxon>
    </lineage>
</organism>
<dbReference type="EMBL" id="UINC01010843">
    <property type="protein sequence ID" value="SVA48088.1"/>
    <property type="molecule type" value="Genomic_DNA"/>
</dbReference>
<reference evidence="1" key="1">
    <citation type="submission" date="2018-05" db="EMBL/GenBank/DDBJ databases">
        <authorList>
            <person name="Lanie J.A."/>
            <person name="Ng W.-L."/>
            <person name="Kazmierczak K.M."/>
            <person name="Andrzejewski T.M."/>
            <person name="Davidsen T.M."/>
            <person name="Wayne K.J."/>
            <person name="Tettelin H."/>
            <person name="Glass J.I."/>
            <person name="Rusch D."/>
            <person name="Podicherti R."/>
            <person name="Tsui H.-C.T."/>
            <person name="Winkler M.E."/>
        </authorList>
    </citation>
    <scope>NUCLEOTIDE SEQUENCE</scope>
</reference>